<dbReference type="PANTHER" id="PTHR22617">
    <property type="entry name" value="CHEMOTAXIS SENSOR HISTIDINE KINASE-RELATED"/>
    <property type="match status" value="1"/>
</dbReference>
<evidence type="ECO:0000259" key="4">
    <source>
        <dbReference type="PROSITE" id="PS50851"/>
    </source>
</evidence>
<dbReference type="Pfam" id="PF01584">
    <property type="entry name" value="CheW"/>
    <property type="match status" value="1"/>
</dbReference>
<gene>
    <name evidence="5" type="ORF">MIZ03_3597</name>
</gene>
<dbReference type="RefSeq" id="WP_223904616.1">
    <property type="nucleotide sequence ID" value="NZ_AP024238.1"/>
</dbReference>
<dbReference type="EMBL" id="AP024238">
    <property type="protein sequence ID" value="BCO28687.1"/>
    <property type="molecule type" value="Genomic_DNA"/>
</dbReference>
<comment type="subcellular location">
    <subcellularLocation>
        <location evidence="1">Cytoplasm</location>
    </subcellularLocation>
</comment>
<dbReference type="SMART" id="SM00260">
    <property type="entry name" value="CheW"/>
    <property type="match status" value="1"/>
</dbReference>
<evidence type="ECO:0000256" key="2">
    <source>
        <dbReference type="ARBA" id="ARBA00021483"/>
    </source>
</evidence>
<protein>
    <recommendedName>
        <fullName evidence="2">Chemotaxis protein CheW</fullName>
    </recommendedName>
</protein>
<reference evidence="5 6" key="1">
    <citation type="journal article" date="2021" name="Microbiol. Spectr.">
        <title>A Single Bacterium Capable of Oxidation and Reduction of Iron at Circumneutral pH.</title>
        <authorList>
            <person name="Kato S."/>
            <person name="Ohkuma M."/>
        </authorList>
    </citation>
    <scope>NUCLEOTIDE SEQUENCE [LARGE SCALE GENOMIC DNA]</scope>
    <source>
        <strain evidence="5 6">MIZ03</strain>
    </source>
</reference>
<dbReference type="CDD" id="cd00732">
    <property type="entry name" value="CheW"/>
    <property type="match status" value="1"/>
</dbReference>
<accession>A0ABM7MQP6</accession>
<dbReference type="Gene3D" id="2.40.50.180">
    <property type="entry name" value="CheA-289, Domain 4"/>
    <property type="match status" value="1"/>
</dbReference>
<dbReference type="PANTHER" id="PTHR22617:SF45">
    <property type="entry name" value="CHEMOTAXIS PROTEIN CHEW"/>
    <property type="match status" value="1"/>
</dbReference>
<evidence type="ECO:0000256" key="3">
    <source>
        <dbReference type="ARBA" id="ARBA00022490"/>
    </source>
</evidence>
<keyword evidence="3" id="KW-0963">Cytoplasm</keyword>
<organism evidence="5 6">
    <name type="scientific">Rhodoferax lithotrophicus</name>
    <dbReference type="NCBI Taxonomy" id="2798804"/>
    <lineage>
        <taxon>Bacteria</taxon>
        <taxon>Pseudomonadati</taxon>
        <taxon>Pseudomonadota</taxon>
        <taxon>Betaproteobacteria</taxon>
        <taxon>Burkholderiales</taxon>
        <taxon>Comamonadaceae</taxon>
        <taxon>Rhodoferax</taxon>
    </lineage>
</organism>
<dbReference type="Proteomes" id="UP000824366">
    <property type="component" value="Chromosome"/>
</dbReference>
<keyword evidence="6" id="KW-1185">Reference proteome</keyword>
<dbReference type="InterPro" id="IPR002545">
    <property type="entry name" value="CheW-lke_dom"/>
</dbReference>
<evidence type="ECO:0000313" key="5">
    <source>
        <dbReference type="EMBL" id="BCO28687.1"/>
    </source>
</evidence>
<evidence type="ECO:0000313" key="6">
    <source>
        <dbReference type="Proteomes" id="UP000824366"/>
    </source>
</evidence>
<dbReference type="InterPro" id="IPR036061">
    <property type="entry name" value="CheW-like_dom_sf"/>
</dbReference>
<proteinExistence type="predicted"/>
<dbReference type="InterPro" id="IPR039315">
    <property type="entry name" value="CheW"/>
</dbReference>
<dbReference type="Gene3D" id="2.30.30.40">
    <property type="entry name" value="SH3 Domains"/>
    <property type="match status" value="1"/>
</dbReference>
<dbReference type="SUPFAM" id="SSF50341">
    <property type="entry name" value="CheW-like"/>
    <property type="match status" value="1"/>
</dbReference>
<evidence type="ECO:0000256" key="1">
    <source>
        <dbReference type="ARBA" id="ARBA00004496"/>
    </source>
</evidence>
<feature type="domain" description="CheW-like" evidence="4">
    <location>
        <begin position="20"/>
        <end position="164"/>
    </location>
</feature>
<name>A0ABM7MQP6_9BURK</name>
<dbReference type="PROSITE" id="PS50851">
    <property type="entry name" value="CHEW"/>
    <property type="match status" value="1"/>
</dbReference>
<sequence length="172" mass="18843">MNSKPPTVETATTPPLIQTTGEYLSFRLGREEYGIDILNVQEIRGYDEPTRMFSAQPFVKGVMNLRGVIVPIIDMRIKFGLSEVVYDGLTVIIVLNIGQRVVGMVVDSVSDVIKLQATDIQPAPQCSNALETEHIIGLGTVQNGDSPRMLILLDIQKLMSSADMGLVSQAMH</sequence>